<keyword evidence="5" id="KW-0648">Protein biosynthesis</keyword>
<dbReference type="Pfam" id="PF00133">
    <property type="entry name" value="tRNA-synt_1"/>
    <property type="match status" value="1"/>
</dbReference>
<feature type="domain" description="Aminoacyl-tRNA synthetase class Ia" evidence="8">
    <location>
        <begin position="92"/>
        <end position="136"/>
    </location>
</feature>
<sequence>LCPVAVGGEVSLQWLCALPLSYLLLLLHAPPCAFVSILFFSPQDVVPLSHSPILVSEVVDSSPVMSAEAEARGIFISPEVAKSFDFSNEERIYKWWESQGYFKPNIVKGSDPFVVPMPPPNVTGSLHMGHAMFVTLEVAFSIK</sequence>
<dbReference type="Gene3D" id="3.40.50.620">
    <property type="entry name" value="HUPs"/>
    <property type="match status" value="1"/>
</dbReference>
<dbReference type="PANTHER" id="PTHR11946:SF93">
    <property type="entry name" value="VALINE--TRNA LIGASE, CHLOROPLASTIC_MITOCHONDRIAL 2"/>
    <property type="match status" value="1"/>
</dbReference>
<evidence type="ECO:0000256" key="1">
    <source>
        <dbReference type="ARBA" id="ARBA00013169"/>
    </source>
</evidence>
<feature type="non-terminal residue" evidence="9">
    <location>
        <position position="1"/>
    </location>
</feature>
<evidence type="ECO:0000256" key="3">
    <source>
        <dbReference type="ARBA" id="ARBA00022741"/>
    </source>
</evidence>
<keyword evidence="4" id="KW-0067">ATP-binding</keyword>
<name>A0ABS8SP39_DATST</name>
<dbReference type="PROSITE" id="PS00178">
    <property type="entry name" value="AA_TRNA_LIGASE_I"/>
    <property type="match status" value="1"/>
</dbReference>
<protein>
    <recommendedName>
        <fullName evidence="1">valine--tRNA ligase</fullName>
        <ecNumber evidence="1">6.1.1.9</ecNumber>
    </recommendedName>
    <alternativeName>
        <fullName evidence="7">Valyl-tRNA synthetase</fullName>
    </alternativeName>
</protein>
<evidence type="ECO:0000256" key="6">
    <source>
        <dbReference type="ARBA" id="ARBA00023146"/>
    </source>
</evidence>
<dbReference type="PANTHER" id="PTHR11946">
    <property type="entry name" value="VALYL-TRNA SYNTHETASES"/>
    <property type="match status" value="1"/>
</dbReference>
<evidence type="ECO:0000256" key="2">
    <source>
        <dbReference type="ARBA" id="ARBA00022598"/>
    </source>
</evidence>
<organism evidence="9 10">
    <name type="scientific">Datura stramonium</name>
    <name type="common">Jimsonweed</name>
    <name type="synonym">Common thornapple</name>
    <dbReference type="NCBI Taxonomy" id="4076"/>
    <lineage>
        <taxon>Eukaryota</taxon>
        <taxon>Viridiplantae</taxon>
        <taxon>Streptophyta</taxon>
        <taxon>Embryophyta</taxon>
        <taxon>Tracheophyta</taxon>
        <taxon>Spermatophyta</taxon>
        <taxon>Magnoliopsida</taxon>
        <taxon>eudicotyledons</taxon>
        <taxon>Gunneridae</taxon>
        <taxon>Pentapetalae</taxon>
        <taxon>asterids</taxon>
        <taxon>lamiids</taxon>
        <taxon>Solanales</taxon>
        <taxon>Solanaceae</taxon>
        <taxon>Solanoideae</taxon>
        <taxon>Datureae</taxon>
        <taxon>Datura</taxon>
    </lineage>
</organism>
<evidence type="ECO:0000313" key="10">
    <source>
        <dbReference type="Proteomes" id="UP000823775"/>
    </source>
</evidence>
<dbReference type="EC" id="6.1.1.9" evidence="1"/>
<keyword evidence="2" id="KW-0436">Ligase</keyword>
<dbReference type="InterPro" id="IPR002300">
    <property type="entry name" value="aa-tRNA-synth_Ia"/>
</dbReference>
<dbReference type="InterPro" id="IPR014729">
    <property type="entry name" value="Rossmann-like_a/b/a_fold"/>
</dbReference>
<dbReference type="Proteomes" id="UP000823775">
    <property type="component" value="Unassembled WGS sequence"/>
</dbReference>
<evidence type="ECO:0000256" key="5">
    <source>
        <dbReference type="ARBA" id="ARBA00022917"/>
    </source>
</evidence>
<dbReference type="EMBL" id="JACEIK010000667">
    <property type="protein sequence ID" value="MCD7460641.1"/>
    <property type="molecule type" value="Genomic_DNA"/>
</dbReference>
<dbReference type="InterPro" id="IPR001412">
    <property type="entry name" value="aa-tRNA-synth_I_CS"/>
</dbReference>
<dbReference type="InterPro" id="IPR002303">
    <property type="entry name" value="Valyl-tRNA_ligase"/>
</dbReference>
<keyword evidence="3" id="KW-0547">Nucleotide-binding</keyword>
<comment type="caution">
    <text evidence="9">The sequence shown here is derived from an EMBL/GenBank/DDBJ whole genome shotgun (WGS) entry which is preliminary data.</text>
</comment>
<evidence type="ECO:0000259" key="8">
    <source>
        <dbReference type="Pfam" id="PF00133"/>
    </source>
</evidence>
<evidence type="ECO:0000313" key="9">
    <source>
        <dbReference type="EMBL" id="MCD7460641.1"/>
    </source>
</evidence>
<keyword evidence="10" id="KW-1185">Reference proteome</keyword>
<keyword evidence="6" id="KW-0030">Aminoacyl-tRNA synthetase</keyword>
<proteinExistence type="predicted"/>
<evidence type="ECO:0000256" key="7">
    <source>
        <dbReference type="ARBA" id="ARBA00029936"/>
    </source>
</evidence>
<gene>
    <name evidence="9" type="ORF">HAX54_044038</name>
</gene>
<dbReference type="SUPFAM" id="SSF52374">
    <property type="entry name" value="Nucleotidylyl transferase"/>
    <property type="match status" value="1"/>
</dbReference>
<reference evidence="9 10" key="1">
    <citation type="journal article" date="2021" name="BMC Genomics">
        <title>Datura genome reveals duplications of psychoactive alkaloid biosynthetic genes and high mutation rate following tissue culture.</title>
        <authorList>
            <person name="Rajewski A."/>
            <person name="Carter-House D."/>
            <person name="Stajich J."/>
            <person name="Litt A."/>
        </authorList>
    </citation>
    <scope>NUCLEOTIDE SEQUENCE [LARGE SCALE GENOMIC DNA]</scope>
    <source>
        <strain evidence="9">AR-01</strain>
    </source>
</reference>
<accession>A0ABS8SP39</accession>
<evidence type="ECO:0000256" key="4">
    <source>
        <dbReference type="ARBA" id="ARBA00022840"/>
    </source>
</evidence>